<dbReference type="InterPro" id="IPR010982">
    <property type="entry name" value="Lambda_DNA-bd_dom_sf"/>
</dbReference>
<proteinExistence type="predicted"/>
<gene>
    <name evidence="5" type="ORF">EDD74_12273</name>
    <name evidence="4" type="ORF">FAEUMB_31940</name>
</gene>
<evidence type="ECO:0000313" key="4">
    <source>
        <dbReference type="EMBL" id="GBU06653.1"/>
    </source>
</evidence>
<dbReference type="EMBL" id="SLZV01000022">
    <property type="protein sequence ID" value="TCS65578.1"/>
    <property type="molecule type" value="Genomic_DNA"/>
</dbReference>
<dbReference type="PANTHER" id="PTHR46558:SF11">
    <property type="entry name" value="HTH-TYPE TRANSCRIPTIONAL REGULATOR XRE"/>
    <property type="match status" value="1"/>
</dbReference>
<keyword evidence="2" id="KW-0812">Transmembrane</keyword>
<keyword evidence="7" id="KW-1185">Reference proteome</keyword>
<name>A0A4R3JHE4_9FIRM</name>
<dbReference type="PROSITE" id="PS50943">
    <property type="entry name" value="HTH_CROC1"/>
    <property type="match status" value="1"/>
</dbReference>
<dbReference type="SUPFAM" id="SSF47413">
    <property type="entry name" value="lambda repressor-like DNA-binding domains"/>
    <property type="match status" value="1"/>
</dbReference>
<accession>A0A4R3JHE4</accession>
<dbReference type="SMART" id="SM00530">
    <property type="entry name" value="HTH_XRE"/>
    <property type="match status" value="1"/>
</dbReference>
<dbReference type="Pfam" id="PF01381">
    <property type="entry name" value="HTH_3"/>
    <property type="match status" value="1"/>
</dbReference>
<dbReference type="AlphaFoldDB" id="A0A4R3JHE4"/>
<dbReference type="PANTHER" id="PTHR46558">
    <property type="entry name" value="TRACRIPTIONAL REGULATORY PROTEIN-RELATED-RELATED"/>
    <property type="match status" value="1"/>
</dbReference>
<evidence type="ECO:0000256" key="1">
    <source>
        <dbReference type="ARBA" id="ARBA00023125"/>
    </source>
</evidence>
<evidence type="ECO:0000256" key="2">
    <source>
        <dbReference type="SAM" id="Phobius"/>
    </source>
</evidence>
<evidence type="ECO:0000313" key="6">
    <source>
        <dbReference type="Proteomes" id="UP000294613"/>
    </source>
</evidence>
<evidence type="ECO:0000259" key="3">
    <source>
        <dbReference type="PROSITE" id="PS50943"/>
    </source>
</evidence>
<dbReference type="CDD" id="cd00093">
    <property type="entry name" value="HTH_XRE"/>
    <property type="match status" value="1"/>
</dbReference>
<organism evidence="5 6">
    <name type="scientific">Faecalimonas umbilicata</name>
    <dbReference type="NCBI Taxonomy" id="1912855"/>
    <lineage>
        <taxon>Bacteria</taxon>
        <taxon>Bacillati</taxon>
        <taxon>Bacillota</taxon>
        <taxon>Clostridia</taxon>
        <taxon>Lachnospirales</taxon>
        <taxon>Lachnospiraceae</taxon>
        <taxon>Faecalimonas</taxon>
    </lineage>
</organism>
<keyword evidence="1 5" id="KW-0238">DNA-binding</keyword>
<dbReference type="Proteomes" id="UP000294613">
    <property type="component" value="Unassembled WGS sequence"/>
</dbReference>
<dbReference type="InterPro" id="IPR001387">
    <property type="entry name" value="Cro/C1-type_HTH"/>
</dbReference>
<feature type="transmembrane region" description="Helical" evidence="2">
    <location>
        <begin position="95"/>
        <end position="115"/>
    </location>
</feature>
<reference evidence="4 7" key="1">
    <citation type="journal article" date="2018" name="Int. J. Syst. Evol. Microbiol.">
        <title>Draft Genome Sequence of Faecalimonas umbilicata JCM 30896T, an Acetate-Producing Bacterium Isolated from Human Feces.</title>
        <authorList>
            <person name="Sakamoto M."/>
            <person name="Ikeyama N."/>
            <person name="Yuki M."/>
            <person name="Ohkuma M."/>
        </authorList>
    </citation>
    <scope>NUCLEOTIDE SEQUENCE [LARGE SCALE GENOMIC DNA]</scope>
    <source>
        <strain evidence="4 7">EGH7</strain>
    </source>
</reference>
<dbReference type="Proteomes" id="UP000702954">
    <property type="component" value="Unassembled WGS sequence"/>
</dbReference>
<keyword evidence="2" id="KW-0472">Membrane</keyword>
<comment type="caution">
    <text evidence="5">The sequence shown here is derived from an EMBL/GenBank/DDBJ whole genome shotgun (WGS) entry which is preliminary data.</text>
</comment>
<evidence type="ECO:0000313" key="7">
    <source>
        <dbReference type="Proteomes" id="UP000702954"/>
    </source>
</evidence>
<keyword evidence="2" id="KW-1133">Transmembrane helix</keyword>
<protein>
    <submittedName>
        <fullName evidence="5">DNA-binding XRE family transcriptional regulator</fullName>
    </submittedName>
</protein>
<sequence length="150" mass="17451">MALNDNIKKFREEKNLTQQQLADKLYVSRQTVCRWEKGSRCPDLITAKKLALELDVSVDELISDEDVKDFQVNYGIWKSERIKDKKHLQAFQKRILDFIQIVGAVFLAITILLRVQLDMRVPVWCTIICFIIVAGAFLCSFIVSKKLREM</sequence>
<dbReference type="GO" id="GO:0003677">
    <property type="term" value="F:DNA binding"/>
    <property type="evidence" value="ECO:0007669"/>
    <property type="project" value="UniProtKB-KW"/>
</dbReference>
<evidence type="ECO:0000313" key="5">
    <source>
        <dbReference type="EMBL" id="TCS65578.1"/>
    </source>
</evidence>
<feature type="domain" description="HTH cro/C1-type" evidence="3">
    <location>
        <begin position="7"/>
        <end position="61"/>
    </location>
</feature>
<reference evidence="5 6" key="2">
    <citation type="submission" date="2019-03" db="EMBL/GenBank/DDBJ databases">
        <title>Genomic Encyclopedia of Type Strains, Phase IV (KMG-IV): sequencing the most valuable type-strain genomes for metagenomic binning, comparative biology and taxonomic classification.</title>
        <authorList>
            <person name="Goeker M."/>
        </authorList>
    </citation>
    <scope>NUCLEOTIDE SEQUENCE [LARGE SCALE GENOMIC DNA]</scope>
    <source>
        <strain evidence="5 6">DSM 103426</strain>
    </source>
</reference>
<dbReference type="RefSeq" id="WP_116442466.1">
    <property type="nucleotide sequence ID" value="NZ_BHEO01000008.1"/>
</dbReference>
<dbReference type="Gene3D" id="1.10.260.40">
    <property type="entry name" value="lambda repressor-like DNA-binding domains"/>
    <property type="match status" value="1"/>
</dbReference>
<feature type="transmembrane region" description="Helical" evidence="2">
    <location>
        <begin position="121"/>
        <end position="143"/>
    </location>
</feature>
<dbReference type="EMBL" id="BHEO01000008">
    <property type="protein sequence ID" value="GBU06653.1"/>
    <property type="molecule type" value="Genomic_DNA"/>
</dbReference>